<dbReference type="EMBL" id="BIMN01000001">
    <property type="protein sequence ID" value="GCE63047.1"/>
    <property type="molecule type" value="Genomic_DNA"/>
</dbReference>
<evidence type="ECO:0000313" key="2">
    <source>
        <dbReference type="EMBL" id="GCE63047.1"/>
    </source>
</evidence>
<organism evidence="2 3">
    <name type="scientific">Candidatus Mycoplasma haematohominis</name>
    <dbReference type="NCBI Taxonomy" id="1494318"/>
    <lineage>
        <taxon>Bacteria</taxon>
        <taxon>Bacillati</taxon>
        <taxon>Mycoplasmatota</taxon>
        <taxon>Mollicutes</taxon>
        <taxon>Mycoplasmataceae</taxon>
        <taxon>Mycoplasma</taxon>
    </lineage>
</organism>
<feature type="region of interest" description="Disordered" evidence="1">
    <location>
        <begin position="208"/>
        <end position="227"/>
    </location>
</feature>
<dbReference type="AlphaFoldDB" id="A0A478FPS5"/>
<evidence type="ECO:0000256" key="1">
    <source>
        <dbReference type="SAM" id="MobiDB-lite"/>
    </source>
</evidence>
<accession>A0A478FPS5</accession>
<name>A0A478FPS5_9MOLU</name>
<gene>
    <name evidence="2" type="ORF">MHSWG343_00250</name>
</gene>
<comment type="caution">
    <text evidence="2">The sequence shown here is derived from an EMBL/GenBank/DDBJ whole genome shotgun (WGS) entry which is preliminary data.</text>
</comment>
<dbReference type="Proteomes" id="UP000324831">
    <property type="component" value="Unassembled WGS sequence"/>
</dbReference>
<protein>
    <submittedName>
        <fullName evidence="2">Uncharacterized protein</fullName>
    </submittedName>
</protein>
<sequence length="260" mass="28623">MTPQAAVGGGLLGAGAIGVGSAYLAGAFGGLDPSEPARVLLYKDSTLISDYETGSLIGKEYGNYLVSPIGSREEGGVTINNRDWWEWSYKRWQEDSGKRGDDFSDAFKGSDKVSKAFSNDTSKALNKVCEAVYKQEKSKITSTAKLKRDLFKYCSILGEVKTISEAGEVYNDNTKGKDDANSKKFIAVEGNDKFWKVRNDEFYAAEGDKSKSQAKTPSSKFKSDSEKNLNVKDICWEAYKSLKSDSTNYPDTEINKFCVL</sequence>
<evidence type="ECO:0000313" key="3">
    <source>
        <dbReference type="Proteomes" id="UP000324831"/>
    </source>
</evidence>
<proteinExistence type="predicted"/>
<reference evidence="2 3" key="1">
    <citation type="submission" date="2019-01" db="EMBL/GenBank/DDBJ databases">
        <title>Draft genome sequences of Candidatus Mycoplasma haemohominis SWG34-3 identified from a patient with pyrexia, anemia and liver dysfunction.</title>
        <authorList>
            <person name="Sekizuka T."/>
            <person name="Hattori N."/>
            <person name="Katano H."/>
            <person name="Takuma T."/>
            <person name="Ito T."/>
            <person name="Arai N."/>
            <person name="Yanai R."/>
            <person name="Ishii S."/>
            <person name="Miura Y."/>
            <person name="Tokunaga T."/>
            <person name="Watanabe H."/>
            <person name="Nomura N."/>
            <person name="Eguchi J."/>
            <person name="Arai T."/>
            <person name="Hasegawa H."/>
            <person name="Nakamaki T."/>
            <person name="Wakita T."/>
            <person name="Niki Y."/>
            <person name="Kuroda M."/>
        </authorList>
    </citation>
    <scope>NUCLEOTIDE SEQUENCE [LARGE SCALE GENOMIC DNA]</scope>
    <source>
        <strain evidence="2">SWG34-3</strain>
    </source>
</reference>